<dbReference type="Gene3D" id="3.90.1530.30">
    <property type="match status" value="1"/>
</dbReference>
<dbReference type="AlphaFoldDB" id="A0A1V8RJN3"/>
<dbReference type="InterPro" id="IPR037972">
    <property type="entry name" value="RepB_N"/>
</dbReference>
<protein>
    <submittedName>
        <fullName evidence="4">Plasmid partitioning protein RepB</fullName>
    </submittedName>
</protein>
<dbReference type="NCBIfam" id="TIGR03454">
    <property type="entry name" value="partition_RepB"/>
    <property type="match status" value="1"/>
</dbReference>
<dbReference type="InterPro" id="IPR011111">
    <property type="entry name" value="Plasmid_RepB"/>
</dbReference>
<dbReference type="GO" id="GO:0003677">
    <property type="term" value="F:DNA binding"/>
    <property type="evidence" value="ECO:0007669"/>
    <property type="project" value="InterPro"/>
</dbReference>
<dbReference type="InterPro" id="IPR004437">
    <property type="entry name" value="ParB/RepB/Spo0J"/>
</dbReference>
<dbReference type="PANTHER" id="PTHR33375:SF1">
    <property type="entry name" value="CHROMOSOME-PARTITIONING PROTEIN PARB-RELATED"/>
    <property type="match status" value="1"/>
</dbReference>
<name>A0A1V8RJN3_9HYPH</name>
<gene>
    <name evidence="4" type="ORF">BFN67_08595</name>
</gene>
<evidence type="ECO:0000313" key="5">
    <source>
        <dbReference type="Proteomes" id="UP000191905"/>
    </source>
</evidence>
<evidence type="ECO:0000259" key="3">
    <source>
        <dbReference type="SMART" id="SM00470"/>
    </source>
</evidence>
<dbReference type="InterPro" id="IPR017819">
    <property type="entry name" value="Plasmid_partition_RepB"/>
</dbReference>
<dbReference type="GO" id="GO:0007059">
    <property type="term" value="P:chromosome segregation"/>
    <property type="evidence" value="ECO:0007669"/>
    <property type="project" value="TreeGrafter"/>
</dbReference>
<dbReference type="OrthoDB" id="7908920at2"/>
<dbReference type="InterPro" id="IPR003115">
    <property type="entry name" value="ParB_N"/>
</dbReference>
<feature type="compositionally biased region" description="Basic and acidic residues" evidence="2">
    <location>
        <begin position="1"/>
        <end position="17"/>
    </location>
</feature>
<feature type="domain" description="ParB-like N-terminal" evidence="3">
    <location>
        <begin position="72"/>
        <end position="163"/>
    </location>
</feature>
<comment type="caution">
    <text evidence="4">The sequence shown here is derived from an EMBL/GenBank/DDBJ whole genome shotgun (WGS) entry which is preliminary data.</text>
</comment>
<evidence type="ECO:0000256" key="1">
    <source>
        <dbReference type="ARBA" id="ARBA00006295"/>
    </source>
</evidence>
<evidence type="ECO:0000313" key="4">
    <source>
        <dbReference type="EMBL" id="OQM73354.1"/>
    </source>
</evidence>
<dbReference type="EMBL" id="MDET01000059">
    <property type="protein sequence ID" value="OQM73354.1"/>
    <property type="molecule type" value="Genomic_DNA"/>
</dbReference>
<organism evidence="4 5">
    <name type="scientific">Manganibacter manganicus</name>
    <dbReference type="NCBI Taxonomy" id="1873176"/>
    <lineage>
        <taxon>Bacteria</taxon>
        <taxon>Pseudomonadati</taxon>
        <taxon>Pseudomonadota</taxon>
        <taxon>Alphaproteobacteria</taxon>
        <taxon>Hyphomicrobiales</taxon>
        <taxon>Phyllobacteriaceae</taxon>
        <taxon>Manganibacter</taxon>
    </lineage>
</organism>
<comment type="similarity">
    <text evidence="1">Belongs to the ParB family.</text>
</comment>
<sequence length="338" mass="37115">MSRKDTLKAMLTRRSEELPYGNSEPNPPVPQAPQPISHVQSGAVGAMGRSLGQIASAAERAKALVASGAAVVEVPSDKLSGSFAQDRLDDEGADFMVLYQAIKDSGQKSPILVRPHPDKPDYYQIAYGHRRAKILAKLGRPVRAVVQNLTDEELVVIQGQENSARKDLSYIERGLFALTLEEQGFDRAVIMSALSMEKTQLSRLLSLTRSIPKDVIMAIGPAPKAGRPRWNALAERIAALKNQSRLDAALNDPKFSEADTDQRFVRLFNALAPKKVAGKSSRFVVKANNGQKIATVERTSKSVAVVVDAEESLEFGEFVAARLLELYQEFEREKEKPH</sequence>
<dbReference type="SUPFAM" id="SSF109709">
    <property type="entry name" value="KorB DNA-binding domain-like"/>
    <property type="match status" value="1"/>
</dbReference>
<dbReference type="SUPFAM" id="SSF110849">
    <property type="entry name" value="ParB/Sulfiredoxin"/>
    <property type="match status" value="1"/>
</dbReference>
<dbReference type="Proteomes" id="UP000191905">
    <property type="component" value="Unassembled WGS sequence"/>
</dbReference>
<dbReference type="NCBIfam" id="TIGR00180">
    <property type="entry name" value="parB_part"/>
    <property type="match status" value="1"/>
</dbReference>
<reference evidence="4 5" key="1">
    <citation type="journal article" date="2016" name="Int. J. Syst. Evol. Microbiol.">
        <title>Pseudaminobacter manganicus sp. nov., isolated from sludge of a manganese mine.</title>
        <authorList>
            <person name="Li J."/>
            <person name="Huang J."/>
            <person name="Liao S."/>
            <person name="Wang G."/>
        </authorList>
    </citation>
    <scope>NUCLEOTIDE SEQUENCE [LARGE SCALE GENOMIC DNA]</scope>
    <source>
        <strain evidence="4 5">JH-7</strain>
    </source>
</reference>
<dbReference type="Gene3D" id="1.10.10.2830">
    <property type="match status" value="1"/>
</dbReference>
<dbReference type="Pfam" id="PF02195">
    <property type="entry name" value="ParB_N"/>
    <property type="match status" value="1"/>
</dbReference>
<accession>A0A1V8RJN3</accession>
<evidence type="ECO:0000256" key="2">
    <source>
        <dbReference type="SAM" id="MobiDB-lite"/>
    </source>
</evidence>
<dbReference type="SMART" id="SM00470">
    <property type="entry name" value="ParB"/>
    <property type="match status" value="1"/>
</dbReference>
<dbReference type="InterPro" id="IPR050336">
    <property type="entry name" value="Chromosome_partition/occlusion"/>
</dbReference>
<dbReference type="RefSeq" id="WP_080921775.1">
    <property type="nucleotide sequence ID" value="NZ_MDET01000059.1"/>
</dbReference>
<keyword evidence="5" id="KW-1185">Reference proteome</keyword>
<feature type="region of interest" description="Disordered" evidence="2">
    <location>
        <begin position="1"/>
        <end position="37"/>
    </location>
</feature>
<dbReference type="CDD" id="cd16405">
    <property type="entry name" value="RepB_like_N"/>
    <property type="match status" value="1"/>
</dbReference>
<proteinExistence type="inferred from homology"/>
<dbReference type="Pfam" id="PF07506">
    <property type="entry name" value="RepB"/>
    <property type="match status" value="1"/>
</dbReference>
<dbReference type="PANTHER" id="PTHR33375">
    <property type="entry name" value="CHROMOSOME-PARTITIONING PROTEIN PARB-RELATED"/>
    <property type="match status" value="1"/>
</dbReference>
<dbReference type="STRING" id="1873176.BFN67_08595"/>
<dbReference type="GO" id="GO:0005694">
    <property type="term" value="C:chromosome"/>
    <property type="evidence" value="ECO:0007669"/>
    <property type="project" value="TreeGrafter"/>
</dbReference>
<dbReference type="InterPro" id="IPR036086">
    <property type="entry name" value="ParB/Sulfiredoxin_sf"/>
</dbReference>